<dbReference type="EMBL" id="VSRR010003975">
    <property type="protein sequence ID" value="MPC38102.1"/>
    <property type="molecule type" value="Genomic_DNA"/>
</dbReference>
<keyword evidence="3" id="KW-1185">Reference proteome</keyword>
<feature type="region of interest" description="Disordered" evidence="1">
    <location>
        <begin position="1"/>
        <end position="35"/>
    </location>
</feature>
<comment type="caution">
    <text evidence="2">The sequence shown here is derived from an EMBL/GenBank/DDBJ whole genome shotgun (WGS) entry which is preliminary data.</text>
</comment>
<gene>
    <name evidence="2" type="ORF">E2C01_031604</name>
</gene>
<dbReference type="Proteomes" id="UP000324222">
    <property type="component" value="Unassembled WGS sequence"/>
</dbReference>
<evidence type="ECO:0000313" key="2">
    <source>
        <dbReference type="EMBL" id="MPC38102.1"/>
    </source>
</evidence>
<reference evidence="2 3" key="1">
    <citation type="submission" date="2019-05" db="EMBL/GenBank/DDBJ databases">
        <title>Another draft genome of Portunus trituberculatus and its Hox gene families provides insights of decapod evolution.</title>
        <authorList>
            <person name="Jeong J.-H."/>
            <person name="Song I."/>
            <person name="Kim S."/>
            <person name="Choi T."/>
            <person name="Kim D."/>
            <person name="Ryu S."/>
            <person name="Kim W."/>
        </authorList>
    </citation>
    <scope>NUCLEOTIDE SEQUENCE [LARGE SCALE GENOMIC DNA]</scope>
    <source>
        <tissue evidence="2">Muscle</tissue>
    </source>
</reference>
<dbReference type="AlphaFoldDB" id="A0A5B7EUZ9"/>
<evidence type="ECO:0000313" key="3">
    <source>
        <dbReference type="Proteomes" id="UP000324222"/>
    </source>
</evidence>
<sequence>MLQRVSAKAPASVSGSTRARHTCLAPTGRKGRKDVLGPPVGALLSVCLSHCVKENCGAEQPWGQTLASASPRPPVPLLPPL</sequence>
<name>A0A5B7EUZ9_PORTR</name>
<proteinExistence type="predicted"/>
<organism evidence="2 3">
    <name type="scientific">Portunus trituberculatus</name>
    <name type="common">Swimming crab</name>
    <name type="synonym">Neptunus trituberculatus</name>
    <dbReference type="NCBI Taxonomy" id="210409"/>
    <lineage>
        <taxon>Eukaryota</taxon>
        <taxon>Metazoa</taxon>
        <taxon>Ecdysozoa</taxon>
        <taxon>Arthropoda</taxon>
        <taxon>Crustacea</taxon>
        <taxon>Multicrustacea</taxon>
        <taxon>Malacostraca</taxon>
        <taxon>Eumalacostraca</taxon>
        <taxon>Eucarida</taxon>
        <taxon>Decapoda</taxon>
        <taxon>Pleocyemata</taxon>
        <taxon>Brachyura</taxon>
        <taxon>Eubrachyura</taxon>
        <taxon>Portunoidea</taxon>
        <taxon>Portunidae</taxon>
        <taxon>Portuninae</taxon>
        <taxon>Portunus</taxon>
    </lineage>
</organism>
<protein>
    <submittedName>
        <fullName evidence="2">Uncharacterized protein</fullName>
    </submittedName>
</protein>
<evidence type="ECO:0000256" key="1">
    <source>
        <dbReference type="SAM" id="MobiDB-lite"/>
    </source>
</evidence>
<accession>A0A5B7EUZ9</accession>